<dbReference type="OrthoDB" id="5410741at2759"/>
<dbReference type="Gene3D" id="3.30.420.10">
    <property type="entry name" value="Ribonuclease H-like superfamily/Ribonuclease H"/>
    <property type="match status" value="1"/>
</dbReference>
<organism evidence="2 3">
    <name type="scientific">Acaulospora morrowiae</name>
    <dbReference type="NCBI Taxonomy" id="94023"/>
    <lineage>
        <taxon>Eukaryota</taxon>
        <taxon>Fungi</taxon>
        <taxon>Fungi incertae sedis</taxon>
        <taxon>Mucoromycota</taxon>
        <taxon>Glomeromycotina</taxon>
        <taxon>Glomeromycetes</taxon>
        <taxon>Diversisporales</taxon>
        <taxon>Acaulosporaceae</taxon>
        <taxon>Acaulospora</taxon>
    </lineage>
</organism>
<evidence type="ECO:0000259" key="1">
    <source>
        <dbReference type="Pfam" id="PF13358"/>
    </source>
</evidence>
<feature type="non-terminal residue" evidence="2">
    <location>
        <position position="1"/>
    </location>
</feature>
<protein>
    <submittedName>
        <fullName evidence="2">14931_t:CDS:1</fullName>
    </submittedName>
</protein>
<comment type="caution">
    <text evidence="2">The sequence shown here is derived from an EMBL/GenBank/DDBJ whole genome shotgun (WGS) entry which is preliminary data.</text>
</comment>
<keyword evidence="3" id="KW-1185">Reference proteome</keyword>
<feature type="domain" description="Tc1-like transposase DDE" evidence="1">
    <location>
        <begin position="3"/>
        <end position="54"/>
    </location>
</feature>
<proteinExistence type="predicted"/>
<reference evidence="2" key="1">
    <citation type="submission" date="2021-06" db="EMBL/GenBank/DDBJ databases">
        <authorList>
            <person name="Kallberg Y."/>
            <person name="Tangrot J."/>
            <person name="Rosling A."/>
        </authorList>
    </citation>
    <scope>NUCLEOTIDE SEQUENCE</scope>
    <source>
        <strain evidence="2">CL551</strain>
    </source>
</reference>
<dbReference type="GO" id="GO:0003676">
    <property type="term" value="F:nucleic acid binding"/>
    <property type="evidence" value="ECO:0007669"/>
    <property type="project" value="InterPro"/>
</dbReference>
<sequence length="63" mass="7411">ENNAMLYKLKVVTAICEAHRIKKLSWFFQSPDLNPIENLWDEMKEAIHKKSPVPSNLKELKNM</sequence>
<dbReference type="Pfam" id="PF13358">
    <property type="entry name" value="DDE_3"/>
    <property type="match status" value="1"/>
</dbReference>
<evidence type="ECO:0000313" key="2">
    <source>
        <dbReference type="EMBL" id="CAG8759349.1"/>
    </source>
</evidence>
<gene>
    <name evidence="2" type="ORF">AMORRO_LOCUS15809</name>
</gene>
<dbReference type="InterPro" id="IPR038717">
    <property type="entry name" value="Tc1-like_DDE_dom"/>
</dbReference>
<name>A0A9N9J2J7_9GLOM</name>
<dbReference type="AlphaFoldDB" id="A0A9N9J2J7"/>
<accession>A0A9N9J2J7</accession>
<dbReference type="InterPro" id="IPR036397">
    <property type="entry name" value="RNaseH_sf"/>
</dbReference>
<evidence type="ECO:0000313" key="3">
    <source>
        <dbReference type="Proteomes" id="UP000789342"/>
    </source>
</evidence>
<dbReference type="EMBL" id="CAJVPV010039941">
    <property type="protein sequence ID" value="CAG8759349.1"/>
    <property type="molecule type" value="Genomic_DNA"/>
</dbReference>
<dbReference type="Proteomes" id="UP000789342">
    <property type="component" value="Unassembled WGS sequence"/>
</dbReference>